<sequence length="697" mass="76185">MRMFFAPEETEEYEAACSLLIHRMGQWAGERGESVDPFVVETALDYRHGGTCDGRLGLWEPRHIEAYLLDWMPRTITVLPGEEPTDVPGTLASLLRYLDAMGLSDPRGASLADNLAAIETLAPKHAPAMADRSRWGMAKFWTTTAAEQGVDIHDPAALQRFVERAQQGDVPYDQDVLDEVVRNHLTCGPAAVTRAEPQLPVLLPAEKELRARAETSRALRWLRGIADWAGPEGRVLTATGNLRMADARALVAELGTGDAVDTARSSTQLPRLGLAVEWAKKARLVRVVKGRLYAVAKAQPLLKDPLALWRRAFETFSELRGPLLGARSGRHVESMLFDSFQDIVPDVLNTLYSLPHAMPWPRLRDSLHLAYRAEYDLTGHYAWKMELGHADRDLRTALDVLEDLGAIKRREGMADPVFLDLPLEESVLPPAGMPPELAELFGAVAGGQRESEDAEERSREQRAELTGGPVELIRLTALGHDSVRRRLLAEGRDAPLVGELAHAPAAGLLGVIAEHYDPDAARTELAAWVAARESPAEALEKLTDAVRAAPFRTRAEAMLDALVDAYPDGEAVLRGLRGDPLLAPTALSVLVRREVLDAEDLTEAESLLMVAESLLQLLETAGPDGFLEVLEGQELSAREALEAALVSGHPDRSGLVDLKAVAEQVRRQPAVRLGRGHQRRRPGGGGKGKGKGGKRRR</sequence>
<proteinExistence type="predicted"/>
<accession>A0ABV5R6X5</accession>
<comment type="caution">
    <text evidence="2">The sequence shown here is derived from an EMBL/GenBank/DDBJ whole genome shotgun (WGS) entry which is preliminary data.</text>
</comment>
<gene>
    <name evidence="2" type="ORF">ACFFTL_15055</name>
</gene>
<evidence type="ECO:0008006" key="4">
    <source>
        <dbReference type="Google" id="ProtNLM"/>
    </source>
</evidence>
<dbReference type="Proteomes" id="UP001589710">
    <property type="component" value="Unassembled WGS sequence"/>
</dbReference>
<keyword evidence="3" id="KW-1185">Reference proteome</keyword>
<evidence type="ECO:0000313" key="3">
    <source>
        <dbReference type="Proteomes" id="UP001589710"/>
    </source>
</evidence>
<feature type="region of interest" description="Disordered" evidence="1">
    <location>
        <begin position="666"/>
        <end position="697"/>
    </location>
</feature>
<feature type="compositionally biased region" description="Basic residues" evidence="1">
    <location>
        <begin position="674"/>
        <end position="697"/>
    </location>
</feature>
<name>A0ABV5R6X5_9ACTN</name>
<reference evidence="2 3" key="1">
    <citation type="submission" date="2024-09" db="EMBL/GenBank/DDBJ databases">
        <authorList>
            <person name="Sun Q."/>
            <person name="Mori K."/>
        </authorList>
    </citation>
    <scope>NUCLEOTIDE SEQUENCE [LARGE SCALE GENOMIC DNA]</scope>
    <source>
        <strain evidence="2 3">JCM 3331</strain>
    </source>
</reference>
<evidence type="ECO:0000313" key="2">
    <source>
        <dbReference type="EMBL" id="MFB9573603.1"/>
    </source>
</evidence>
<organism evidence="2 3">
    <name type="scientific">Streptomyces yanii</name>
    <dbReference type="NCBI Taxonomy" id="78510"/>
    <lineage>
        <taxon>Bacteria</taxon>
        <taxon>Bacillati</taxon>
        <taxon>Actinomycetota</taxon>
        <taxon>Actinomycetes</taxon>
        <taxon>Kitasatosporales</taxon>
        <taxon>Streptomycetaceae</taxon>
        <taxon>Streptomyces</taxon>
    </lineage>
</organism>
<evidence type="ECO:0000256" key="1">
    <source>
        <dbReference type="SAM" id="MobiDB-lite"/>
    </source>
</evidence>
<dbReference type="EMBL" id="JBHMCG010000062">
    <property type="protein sequence ID" value="MFB9573603.1"/>
    <property type="molecule type" value="Genomic_DNA"/>
</dbReference>
<protein>
    <recommendedName>
        <fullName evidence="4">PE-PGRS family protein</fullName>
    </recommendedName>
</protein>